<dbReference type="HOGENOM" id="CLU_1683111_0_0_9"/>
<dbReference type="Proteomes" id="UP000031829">
    <property type="component" value="Chromosome"/>
</dbReference>
<proteinExistence type="predicted"/>
<reference evidence="1 2" key="1">
    <citation type="journal article" date="2015" name="Genome Announc.">
        <title>Complete genome sequences for 35 biothreat assay-relevant bacillus species.</title>
        <authorList>
            <person name="Johnson S.L."/>
            <person name="Daligault H.E."/>
            <person name="Davenport K.W."/>
            <person name="Jaissle J."/>
            <person name="Frey K.G."/>
            <person name="Ladner J.T."/>
            <person name="Broomall S.M."/>
            <person name="Bishop-Lilly K.A."/>
            <person name="Bruce D.C."/>
            <person name="Gibbons H.S."/>
            <person name="Coyne S.R."/>
            <person name="Lo C.C."/>
            <person name="Meincke L."/>
            <person name="Munk A.C."/>
            <person name="Koroleva G.I."/>
            <person name="Rosenzweig C.N."/>
            <person name="Palacios G.F."/>
            <person name="Redden C.L."/>
            <person name="Minogue T.D."/>
            <person name="Chain P.S."/>
        </authorList>
    </citation>
    <scope>NUCLEOTIDE SEQUENCE [LARGE SCALE GENOMIC DNA]</scope>
    <source>
        <strain evidence="2">ATCC 14581 / DSM 32 / JCM 2506 / NBRC 15308 / NCIMB 9376 / NCTC 10342 / NRRL B-14308 / VKM B-512</strain>
    </source>
</reference>
<dbReference type="AlphaFoldDB" id="A0A0B6ALL6"/>
<gene>
    <name evidence="1" type="ORF">BG04_3932</name>
</gene>
<organism evidence="1 2">
    <name type="scientific">Priestia megaterium (strain ATCC 14581 / DSM 32 / CCUG 1817 / JCM 2506 / NBRC 15308 / NCIMB 9376 / NCTC 10342 / NRRL B-14308 / VKM B-512 / Ford 19)</name>
    <name type="common">Bacillus megaterium</name>
    <dbReference type="NCBI Taxonomy" id="1348623"/>
    <lineage>
        <taxon>Bacteria</taxon>
        <taxon>Bacillati</taxon>
        <taxon>Bacillota</taxon>
        <taxon>Bacilli</taxon>
        <taxon>Bacillales</taxon>
        <taxon>Bacillaceae</taxon>
        <taxon>Priestia</taxon>
    </lineage>
</organism>
<dbReference type="PANTHER" id="PTHR40547">
    <property type="entry name" value="SLL0298 PROTEIN"/>
    <property type="match status" value="1"/>
</dbReference>
<protein>
    <submittedName>
        <fullName evidence="1">Uncharacterized protein</fullName>
    </submittedName>
</protein>
<evidence type="ECO:0000313" key="1">
    <source>
        <dbReference type="EMBL" id="AJI21483.1"/>
    </source>
</evidence>
<accession>A0A0B6ALL6</accession>
<dbReference type="EMBL" id="CP009920">
    <property type="protein sequence ID" value="AJI21483.1"/>
    <property type="molecule type" value="Genomic_DNA"/>
</dbReference>
<dbReference type="PANTHER" id="PTHR40547:SF1">
    <property type="entry name" value="SLL0298 PROTEIN"/>
    <property type="match status" value="1"/>
</dbReference>
<sequence>MNKIVVLKRRFKYLLIKLLRLKDHSHKVALGFSLGSVVNFVPTFGFGLIISVGLAKLCKGNSIAGLVGGMFFMWAFPLMFYLNTVVGGYIFPLDFDQTLLQSADGNLDNRLELGAKVGKNFLTGMFLNSFLFGSILYIVSYYIINQYRGFLLHYISKKWIIKKRTK</sequence>
<dbReference type="RefSeq" id="WP_034653148.1">
    <property type="nucleotide sequence ID" value="NZ_BCVB01000002.1"/>
</dbReference>
<dbReference type="KEGG" id="bmeg:BG04_3932"/>
<name>A0A0B6ALL6_PRIM2</name>
<evidence type="ECO:0000313" key="2">
    <source>
        <dbReference type="Proteomes" id="UP000031829"/>
    </source>
</evidence>
<dbReference type="InterPro" id="IPR018639">
    <property type="entry name" value="DUF2062"/>
</dbReference>
<dbReference type="GeneID" id="93641969"/>
<dbReference type="Pfam" id="PF09835">
    <property type="entry name" value="DUF2062"/>
    <property type="match status" value="1"/>
</dbReference>